<dbReference type="InterPro" id="IPR043128">
    <property type="entry name" value="Rev_trsase/Diguanyl_cyclase"/>
</dbReference>
<accession>T1C151</accession>
<dbReference type="InterPro" id="IPR052155">
    <property type="entry name" value="Biofilm_reg_signaling"/>
</dbReference>
<dbReference type="PANTHER" id="PTHR44757:SF2">
    <property type="entry name" value="BIOFILM ARCHITECTURE MAINTENANCE PROTEIN MBAA"/>
    <property type="match status" value="1"/>
</dbReference>
<evidence type="ECO:0000313" key="2">
    <source>
        <dbReference type="EMBL" id="EQD79196.1"/>
    </source>
</evidence>
<protein>
    <submittedName>
        <fullName evidence="2">Diguanylate cyclase/phosphodiesterase with PAS/PAC sensor(S)</fullName>
    </submittedName>
</protein>
<dbReference type="PANTHER" id="PTHR44757">
    <property type="entry name" value="DIGUANYLATE CYCLASE DGCP"/>
    <property type="match status" value="1"/>
</dbReference>
<name>T1C151_9ZZZZ</name>
<reference evidence="2" key="1">
    <citation type="submission" date="2013-08" db="EMBL/GenBank/DDBJ databases">
        <authorList>
            <person name="Mendez C."/>
            <person name="Richter M."/>
            <person name="Ferrer M."/>
            <person name="Sanchez J."/>
        </authorList>
    </citation>
    <scope>NUCLEOTIDE SEQUENCE</scope>
</reference>
<dbReference type="SUPFAM" id="SSF141868">
    <property type="entry name" value="EAL domain-like"/>
    <property type="match status" value="1"/>
</dbReference>
<dbReference type="Gene3D" id="3.30.70.270">
    <property type="match status" value="1"/>
</dbReference>
<reference evidence="2" key="2">
    <citation type="journal article" date="2014" name="ISME J.">
        <title>Microbial stratification in low pH oxic and suboxic macroscopic growths along an acid mine drainage.</title>
        <authorList>
            <person name="Mendez-Garcia C."/>
            <person name="Mesa V."/>
            <person name="Sprenger R.R."/>
            <person name="Richter M."/>
            <person name="Diez M.S."/>
            <person name="Solano J."/>
            <person name="Bargiela R."/>
            <person name="Golyshina O.V."/>
            <person name="Manteca A."/>
            <person name="Ramos J.L."/>
            <person name="Gallego J.R."/>
            <person name="Llorente I."/>
            <person name="Martins Dos Santos V.A."/>
            <person name="Jensen O.N."/>
            <person name="Pelaez A.I."/>
            <person name="Sanchez J."/>
            <person name="Ferrer M."/>
        </authorList>
    </citation>
    <scope>NUCLEOTIDE SEQUENCE</scope>
</reference>
<dbReference type="EMBL" id="AUZY01000249">
    <property type="protein sequence ID" value="EQD79196.1"/>
    <property type="molecule type" value="Genomic_DNA"/>
</dbReference>
<dbReference type="InterPro" id="IPR001633">
    <property type="entry name" value="EAL_dom"/>
</dbReference>
<dbReference type="SUPFAM" id="SSF55073">
    <property type="entry name" value="Nucleotide cyclase"/>
    <property type="match status" value="1"/>
</dbReference>
<dbReference type="Gene3D" id="3.20.20.450">
    <property type="entry name" value="EAL domain"/>
    <property type="match status" value="1"/>
</dbReference>
<comment type="caution">
    <text evidence="2">The sequence shown here is derived from an EMBL/GenBank/DDBJ whole genome shotgun (WGS) entry which is preliminary data.</text>
</comment>
<evidence type="ECO:0000259" key="1">
    <source>
        <dbReference type="PROSITE" id="PS50883"/>
    </source>
</evidence>
<dbReference type="AlphaFoldDB" id="T1C151"/>
<sequence length="108" mass="11910">MATTPAGDPDTIMRDADAAMYHAKKSGRNRCAGFAPSLHEQTSRSLRLTSDLHGALERNELRVQYQPLLSLASGEVTALEALIRWQHPAEGLTIPRRVHHRGQKTQGS</sequence>
<dbReference type="InterPro" id="IPR029787">
    <property type="entry name" value="Nucleotide_cyclase"/>
</dbReference>
<dbReference type="PROSITE" id="PS50883">
    <property type="entry name" value="EAL"/>
    <property type="match status" value="1"/>
</dbReference>
<organism evidence="2">
    <name type="scientific">mine drainage metagenome</name>
    <dbReference type="NCBI Taxonomy" id="410659"/>
    <lineage>
        <taxon>unclassified sequences</taxon>
        <taxon>metagenomes</taxon>
        <taxon>ecological metagenomes</taxon>
    </lineage>
</organism>
<feature type="non-terminal residue" evidence="2">
    <location>
        <position position="108"/>
    </location>
</feature>
<feature type="domain" description="EAL" evidence="1">
    <location>
        <begin position="45"/>
        <end position="108"/>
    </location>
</feature>
<dbReference type="Pfam" id="PF00563">
    <property type="entry name" value="EAL"/>
    <property type="match status" value="1"/>
</dbReference>
<proteinExistence type="predicted"/>
<dbReference type="InterPro" id="IPR035919">
    <property type="entry name" value="EAL_sf"/>
</dbReference>
<gene>
    <name evidence="2" type="ORF">B1B_00325</name>
</gene>